<evidence type="ECO:0000313" key="3">
    <source>
        <dbReference type="Proteomes" id="UP000054011"/>
    </source>
</evidence>
<organism evidence="2 3">
    <name type="scientific">Streptomyces kanasensis</name>
    <dbReference type="NCBI Taxonomy" id="936756"/>
    <lineage>
        <taxon>Bacteria</taxon>
        <taxon>Bacillati</taxon>
        <taxon>Actinomycetota</taxon>
        <taxon>Actinomycetes</taxon>
        <taxon>Kitasatosporales</taxon>
        <taxon>Streptomycetaceae</taxon>
        <taxon>Streptomyces</taxon>
    </lineage>
</organism>
<dbReference type="STRING" id="936756.ATE80_03080"/>
<sequence>MPVSGRPGGAARAAAVHLAGVWFVGCVLTAVQFQAVLVALFVGGWGAFVAVPLVVVPPAVALLAVMGRTARVFVPLVRRPRGPWRWAAVVYGLGTAGVAAAVAASLSTGGRGGPLVLLAGGTCYALAAASLVPGARARAATLGAAALLVAAGAYAVWDASRPPTLDTWLTAHRVDRDLLRLGDTPPGHASRVLGASGDGFGVAYERPGSPGLHLAVARAGEDTRRVDARGCPVPYGGVVRCGDDAGGRLLVTYEDGDTRRELRLEREGLVYTVSFRGGADAELSAARHVLSTLRPATAAELAPLREFGMPR</sequence>
<protein>
    <submittedName>
        <fullName evidence="2">Uncharacterized protein</fullName>
    </submittedName>
</protein>
<reference evidence="2 3" key="1">
    <citation type="submission" date="2015-11" db="EMBL/GenBank/DDBJ databases">
        <title>Genome-wide analysis reveals the secondary metabolome in Streptomyces kanasensis ZX01.</title>
        <authorList>
            <person name="Zhang G."/>
            <person name="Han L."/>
            <person name="Feng J."/>
            <person name="Zhang X."/>
        </authorList>
    </citation>
    <scope>NUCLEOTIDE SEQUENCE [LARGE SCALE GENOMIC DNA]</scope>
    <source>
        <strain evidence="2 3">ZX01</strain>
    </source>
</reference>
<evidence type="ECO:0000313" key="2">
    <source>
        <dbReference type="EMBL" id="KUH40289.1"/>
    </source>
</evidence>
<feature type="transmembrane region" description="Helical" evidence="1">
    <location>
        <begin position="139"/>
        <end position="157"/>
    </location>
</feature>
<accession>A0A100Y9R6</accession>
<dbReference type="EMBL" id="LNSV01000004">
    <property type="protein sequence ID" value="KUH40289.1"/>
    <property type="molecule type" value="Genomic_DNA"/>
</dbReference>
<keyword evidence="1" id="KW-1133">Transmembrane helix</keyword>
<keyword evidence="1" id="KW-0812">Transmembrane</keyword>
<feature type="transmembrane region" description="Helical" evidence="1">
    <location>
        <begin position="37"/>
        <end position="65"/>
    </location>
</feature>
<gene>
    <name evidence="2" type="ORF">ATE80_03080</name>
</gene>
<proteinExistence type="predicted"/>
<evidence type="ECO:0000256" key="1">
    <source>
        <dbReference type="SAM" id="Phobius"/>
    </source>
</evidence>
<comment type="caution">
    <text evidence="2">The sequence shown here is derived from an EMBL/GenBank/DDBJ whole genome shotgun (WGS) entry which is preliminary data.</text>
</comment>
<name>A0A100Y9R6_9ACTN</name>
<dbReference type="Proteomes" id="UP000054011">
    <property type="component" value="Unassembled WGS sequence"/>
</dbReference>
<feature type="transmembrane region" description="Helical" evidence="1">
    <location>
        <begin position="86"/>
        <end position="106"/>
    </location>
</feature>
<keyword evidence="3" id="KW-1185">Reference proteome</keyword>
<feature type="transmembrane region" description="Helical" evidence="1">
    <location>
        <begin position="12"/>
        <end position="31"/>
    </location>
</feature>
<dbReference type="AlphaFoldDB" id="A0A100Y9R6"/>
<keyword evidence="1" id="KW-0472">Membrane</keyword>
<feature type="transmembrane region" description="Helical" evidence="1">
    <location>
        <begin position="112"/>
        <end position="132"/>
    </location>
</feature>
<dbReference type="PROSITE" id="PS51257">
    <property type="entry name" value="PROKAR_LIPOPROTEIN"/>
    <property type="match status" value="1"/>
</dbReference>